<protein>
    <submittedName>
        <fullName evidence="1">Uncharacterized protein</fullName>
    </submittedName>
</protein>
<sequence length="77" mass="9310">MYDIPGNKNCLDILLRYRCDSVFIFRVNLHTVLCKILNDFLEGCHIYNLILKWKLCRSVFVFFVKTDCYYILFKLFS</sequence>
<name>A0ABQ9FRR2_TEGGR</name>
<evidence type="ECO:0000313" key="1">
    <source>
        <dbReference type="EMBL" id="KAJ8319426.1"/>
    </source>
</evidence>
<keyword evidence="2" id="KW-1185">Reference proteome</keyword>
<reference evidence="1 2" key="1">
    <citation type="submission" date="2022-12" db="EMBL/GenBank/DDBJ databases">
        <title>Chromosome-level genome of Tegillarca granosa.</title>
        <authorList>
            <person name="Kim J."/>
        </authorList>
    </citation>
    <scope>NUCLEOTIDE SEQUENCE [LARGE SCALE GENOMIC DNA]</scope>
    <source>
        <strain evidence="1">Teg-2019</strain>
        <tissue evidence="1">Adductor muscle</tissue>
    </source>
</reference>
<organism evidence="1 2">
    <name type="scientific">Tegillarca granosa</name>
    <name type="common">Malaysian cockle</name>
    <name type="synonym">Anadara granosa</name>
    <dbReference type="NCBI Taxonomy" id="220873"/>
    <lineage>
        <taxon>Eukaryota</taxon>
        <taxon>Metazoa</taxon>
        <taxon>Spiralia</taxon>
        <taxon>Lophotrochozoa</taxon>
        <taxon>Mollusca</taxon>
        <taxon>Bivalvia</taxon>
        <taxon>Autobranchia</taxon>
        <taxon>Pteriomorphia</taxon>
        <taxon>Arcoida</taxon>
        <taxon>Arcoidea</taxon>
        <taxon>Arcidae</taxon>
        <taxon>Tegillarca</taxon>
    </lineage>
</organism>
<dbReference type="EMBL" id="JARBDR010000214">
    <property type="protein sequence ID" value="KAJ8319426.1"/>
    <property type="molecule type" value="Genomic_DNA"/>
</dbReference>
<gene>
    <name evidence="1" type="ORF">KUTeg_004517</name>
</gene>
<evidence type="ECO:0000313" key="2">
    <source>
        <dbReference type="Proteomes" id="UP001217089"/>
    </source>
</evidence>
<accession>A0ABQ9FRR2</accession>
<dbReference type="Proteomes" id="UP001217089">
    <property type="component" value="Unassembled WGS sequence"/>
</dbReference>
<proteinExistence type="predicted"/>
<comment type="caution">
    <text evidence="1">The sequence shown here is derived from an EMBL/GenBank/DDBJ whole genome shotgun (WGS) entry which is preliminary data.</text>
</comment>